<name>A0A2D0NF62_FLAN2</name>
<evidence type="ECO:0000256" key="3">
    <source>
        <dbReference type="ARBA" id="ARBA00022989"/>
    </source>
</evidence>
<dbReference type="AlphaFoldDB" id="A0A2D0NF62"/>
<proteinExistence type="predicted"/>
<dbReference type="GO" id="GO:0006508">
    <property type="term" value="P:proteolysis"/>
    <property type="evidence" value="ECO:0007669"/>
    <property type="project" value="UniProtKB-KW"/>
</dbReference>
<keyword evidence="7" id="KW-1185">Reference proteome</keyword>
<dbReference type="PANTHER" id="PTHR30168">
    <property type="entry name" value="PUTATIVE MEMBRANE PROTEIN YPFJ"/>
    <property type="match status" value="1"/>
</dbReference>
<dbReference type="Pfam" id="PF04228">
    <property type="entry name" value="Zn_peptidase"/>
    <property type="match status" value="1"/>
</dbReference>
<evidence type="ECO:0000313" key="6">
    <source>
        <dbReference type="EMBL" id="PHN07107.1"/>
    </source>
</evidence>
<dbReference type="Proteomes" id="UP000223913">
    <property type="component" value="Unassembled WGS sequence"/>
</dbReference>
<evidence type="ECO:0000256" key="4">
    <source>
        <dbReference type="ARBA" id="ARBA00023136"/>
    </source>
</evidence>
<keyword evidence="6" id="KW-0378">Hydrolase</keyword>
<dbReference type="RefSeq" id="WP_099149442.1">
    <property type="nucleotide sequence ID" value="NZ_PDUD01000011.1"/>
</dbReference>
<accession>A0A2D0NF62</accession>
<reference evidence="6 7" key="1">
    <citation type="submission" date="2017-10" db="EMBL/GenBank/DDBJ databases">
        <title>The draft genome sequence of Lewinella nigricans NBRC 102662.</title>
        <authorList>
            <person name="Wang K."/>
        </authorList>
    </citation>
    <scope>NUCLEOTIDE SEQUENCE [LARGE SCALE GENOMIC DNA]</scope>
    <source>
        <strain evidence="6 7">NBRC 102662</strain>
    </source>
</reference>
<dbReference type="InterPro" id="IPR007343">
    <property type="entry name" value="Uncharacterised_pept_Zn_put"/>
</dbReference>
<keyword evidence="2 5" id="KW-0812">Transmembrane</keyword>
<dbReference type="OrthoDB" id="9774900at2"/>
<evidence type="ECO:0000256" key="5">
    <source>
        <dbReference type="SAM" id="Phobius"/>
    </source>
</evidence>
<feature type="transmembrane region" description="Helical" evidence="5">
    <location>
        <begin position="21"/>
        <end position="40"/>
    </location>
</feature>
<organism evidence="6 7">
    <name type="scientific">Flavilitoribacter nigricans (strain ATCC 23147 / DSM 23189 / NBRC 102662 / NCIMB 1420 / SS-2)</name>
    <name type="common">Lewinella nigricans</name>
    <dbReference type="NCBI Taxonomy" id="1122177"/>
    <lineage>
        <taxon>Bacteria</taxon>
        <taxon>Pseudomonadati</taxon>
        <taxon>Bacteroidota</taxon>
        <taxon>Saprospiria</taxon>
        <taxon>Saprospirales</taxon>
        <taxon>Lewinellaceae</taxon>
        <taxon>Flavilitoribacter</taxon>
    </lineage>
</organism>
<dbReference type="GO" id="GO:0016020">
    <property type="term" value="C:membrane"/>
    <property type="evidence" value="ECO:0007669"/>
    <property type="project" value="UniProtKB-SubCell"/>
</dbReference>
<keyword evidence="6" id="KW-0482">Metalloprotease</keyword>
<keyword evidence="3 5" id="KW-1133">Transmembrane helix</keyword>
<dbReference type="EMBL" id="PDUD01000011">
    <property type="protein sequence ID" value="PHN07107.1"/>
    <property type="molecule type" value="Genomic_DNA"/>
</dbReference>
<keyword evidence="4 5" id="KW-0472">Membrane</keyword>
<keyword evidence="6" id="KW-0645">Protease</keyword>
<gene>
    <name evidence="6" type="ORF">CRP01_07715</name>
</gene>
<evidence type="ECO:0000256" key="2">
    <source>
        <dbReference type="ARBA" id="ARBA00022692"/>
    </source>
</evidence>
<protein>
    <submittedName>
        <fullName evidence="6">Metalloprotease</fullName>
    </submittedName>
</protein>
<dbReference type="PANTHER" id="PTHR30168:SF0">
    <property type="entry name" value="INNER MEMBRANE PROTEIN"/>
    <property type="match status" value="1"/>
</dbReference>
<comment type="caution">
    <text evidence="6">The sequence shown here is derived from an EMBL/GenBank/DDBJ whole genome shotgun (WGS) entry which is preliminary data.</text>
</comment>
<sequence length="282" mass="31533">MRWQGREKSSNVDDRRRQATKVGGGIGIGAIIIYLIMTLLGQDPSGILDQVQAPSSSTTQTETGPRPDDELAEFVSVVLNDTEDVWNRLFPAQLNRQYQEPTLVLFDGQTRSACGFASAATGPFYCPADQDVYIDLSFYKELQTRFRAPGDFAMAYIVAHEVGHHIQYLLGITQQMEQQRRRLSKTEFNKLSVRLELQADFLAGAWAHHAQKMKNILEQGDIDEALKAAAAVGDDRIQRQARGYVVPESFTHGTSEQRMRWFRKGLETGDLSQGDTFGASSL</sequence>
<evidence type="ECO:0000256" key="1">
    <source>
        <dbReference type="ARBA" id="ARBA00004167"/>
    </source>
</evidence>
<dbReference type="GO" id="GO:0008237">
    <property type="term" value="F:metallopeptidase activity"/>
    <property type="evidence" value="ECO:0007669"/>
    <property type="project" value="UniProtKB-KW"/>
</dbReference>
<comment type="subcellular location">
    <subcellularLocation>
        <location evidence="1">Membrane</location>
        <topology evidence="1">Single-pass membrane protein</topology>
    </subcellularLocation>
</comment>
<evidence type="ECO:0000313" key="7">
    <source>
        <dbReference type="Proteomes" id="UP000223913"/>
    </source>
</evidence>